<dbReference type="PROSITE" id="PS00086">
    <property type="entry name" value="CYTOCHROME_P450"/>
    <property type="match status" value="1"/>
</dbReference>
<dbReference type="GO" id="GO:0008395">
    <property type="term" value="F:steroid hydroxylase activity"/>
    <property type="evidence" value="ECO:0007669"/>
    <property type="project" value="TreeGrafter"/>
</dbReference>
<name>I2NB43_STRT9</name>
<sequence length="423" mass="45596">MNPILSFDDTDLGAPDTYATGPPHTAWARRRTAGPVVRDGSPALGRRFWSVTGWSAARELLGRPEDFSSRYGMVLGYGPDCPDPAGQQMISACDAPQHTHLRALMHGYFTPRWARTTAQALEDALRTRLAPLLRTGEPFDFARDIAGHLPMEAACLILGLPPHDRDELYALATSTLSGTDPDSARDHGVLTTATAHAELFTYFLRLTRVRRGAGDDDMIRALATARAPEPLTDQEVAANCVGVLIAATETTRLALAGAGTILAAHPDIRALLSGSAEQLRTTGEEILRWTSPATHVLRTATHDTTLAGYPIAAGDLAVAWLGAANRDAHAFDRPGVFDPARTPNRHMAFGHGPHHCIGATVARIELATTLRILHTETTGVELLGPPTHLRSIHTSGYKSLPLRLLARRPDRARLRPPSTTGLP</sequence>
<dbReference type="InterPro" id="IPR002397">
    <property type="entry name" value="Cyt_P450_B"/>
</dbReference>
<reference evidence="3 4" key="1">
    <citation type="journal article" date="2012" name="J. Bacteriol.">
        <title>Draft genome of Streptomyces tsukubaensis NRRL 18488, the producer of the clinically important immunosuppressant tacrolimus (FK506).</title>
        <authorList>
            <person name="Barreiro C."/>
            <person name="Prieto C."/>
            <person name="Sola-Landa A."/>
            <person name="Solera E."/>
            <person name="Martinez-Castro M."/>
            <person name="Perez-Redondo R."/>
            <person name="Garcia-Estrada C."/>
            <person name="Aparicio J.F."/>
            <person name="Fernandez-Martinez L.T."/>
            <person name="Santos-Aberturas J."/>
            <person name="Salehi-Najafabadi Z."/>
            <person name="Rodriguez-Garcia A."/>
            <person name="Tauch A."/>
            <person name="Martin J.F."/>
        </authorList>
    </citation>
    <scope>NUCLEOTIDE SEQUENCE [LARGE SCALE GENOMIC DNA]</scope>
    <source>
        <strain evidence="4">DSM 42081 / NBRC 108919 / NRRL 18488 / 9993</strain>
    </source>
</reference>
<keyword evidence="2" id="KW-0560">Oxidoreductase</keyword>
<dbReference type="InterPro" id="IPR017972">
    <property type="entry name" value="Cyt_P450_CS"/>
</dbReference>
<keyword evidence="2" id="KW-0408">Iron</keyword>
<dbReference type="PRINTS" id="PR00359">
    <property type="entry name" value="BP450"/>
</dbReference>
<dbReference type="PANTHER" id="PTHR46696">
    <property type="entry name" value="P450, PUTATIVE (EUROFUNG)-RELATED"/>
    <property type="match status" value="1"/>
</dbReference>
<dbReference type="PANTHER" id="PTHR46696:SF4">
    <property type="entry name" value="BIOTIN BIOSYNTHESIS CYTOCHROME P450"/>
    <property type="match status" value="1"/>
</dbReference>
<keyword evidence="2" id="KW-0479">Metal-binding</keyword>
<dbReference type="EMBL" id="CP029159">
    <property type="protein sequence ID" value="QKM66091.1"/>
    <property type="molecule type" value="Genomic_DNA"/>
</dbReference>
<dbReference type="GO" id="GO:0006707">
    <property type="term" value="P:cholesterol catabolic process"/>
    <property type="evidence" value="ECO:0007669"/>
    <property type="project" value="TreeGrafter"/>
</dbReference>
<dbReference type="Proteomes" id="UP000005940">
    <property type="component" value="Chromosome"/>
</dbReference>
<dbReference type="GO" id="GO:0036199">
    <property type="term" value="F:cholest-4-en-3-one 26-monooxygenase activity"/>
    <property type="evidence" value="ECO:0007669"/>
    <property type="project" value="TreeGrafter"/>
</dbReference>
<dbReference type="InterPro" id="IPR036396">
    <property type="entry name" value="Cyt_P450_sf"/>
</dbReference>
<dbReference type="Pfam" id="PF00067">
    <property type="entry name" value="p450"/>
    <property type="match status" value="1"/>
</dbReference>
<evidence type="ECO:0000313" key="3">
    <source>
        <dbReference type="EMBL" id="QKM66091.1"/>
    </source>
</evidence>
<protein>
    <submittedName>
        <fullName evidence="3">Cytochrome P450</fullName>
    </submittedName>
</protein>
<keyword evidence="2" id="KW-0349">Heme</keyword>
<evidence type="ECO:0000256" key="1">
    <source>
        <dbReference type="ARBA" id="ARBA00010617"/>
    </source>
</evidence>
<dbReference type="InterPro" id="IPR001128">
    <property type="entry name" value="Cyt_P450"/>
</dbReference>
<organism evidence="3 4">
    <name type="scientific">Streptomyces tsukubensis (strain DSM 42081 / NBRC 108919 / NRRL 18488 / 9993)</name>
    <dbReference type="NCBI Taxonomy" id="1114943"/>
    <lineage>
        <taxon>Bacteria</taxon>
        <taxon>Bacillati</taxon>
        <taxon>Actinomycetota</taxon>
        <taxon>Actinomycetes</taxon>
        <taxon>Kitasatosporales</taxon>
        <taxon>Streptomycetaceae</taxon>
        <taxon>Streptomyces</taxon>
    </lineage>
</organism>
<proteinExistence type="inferred from homology"/>
<dbReference type="GO" id="GO:0005506">
    <property type="term" value="F:iron ion binding"/>
    <property type="evidence" value="ECO:0007669"/>
    <property type="project" value="InterPro"/>
</dbReference>
<dbReference type="AlphaFoldDB" id="I2NB43"/>
<dbReference type="RefSeq" id="WP_006344905.1">
    <property type="nucleotide sequence ID" value="NZ_CP029159.1"/>
</dbReference>
<comment type="similarity">
    <text evidence="1 2">Belongs to the cytochrome P450 family.</text>
</comment>
<dbReference type="GO" id="GO:0020037">
    <property type="term" value="F:heme binding"/>
    <property type="evidence" value="ECO:0007669"/>
    <property type="project" value="InterPro"/>
</dbReference>
<dbReference type="Gene3D" id="1.10.630.10">
    <property type="entry name" value="Cytochrome P450"/>
    <property type="match status" value="1"/>
</dbReference>
<evidence type="ECO:0000256" key="2">
    <source>
        <dbReference type="RuleBase" id="RU000461"/>
    </source>
</evidence>
<keyword evidence="2" id="KW-0503">Monooxygenase</keyword>
<evidence type="ECO:0000313" key="4">
    <source>
        <dbReference type="Proteomes" id="UP000005940"/>
    </source>
</evidence>
<gene>
    <name evidence="3" type="ORF">STSU_001875</name>
</gene>
<accession>I2NB43</accession>
<keyword evidence="4" id="KW-1185">Reference proteome</keyword>
<dbReference type="SUPFAM" id="SSF48264">
    <property type="entry name" value="Cytochrome P450"/>
    <property type="match status" value="1"/>
</dbReference>